<keyword evidence="2" id="KW-1185">Reference proteome</keyword>
<evidence type="ECO:0000313" key="1">
    <source>
        <dbReference type="EMBL" id="KIK91735.1"/>
    </source>
</evidence>
<protein>
    <submittedName>
        <fullName evidence="1">Uncharacterized protein</fullName>
    </submittedName>
</protein>
<sequence>MFLLHCTLQVSHWLNKPLADHVPVAYPKWVNFQTFMSLFRIYGFLMLYRLDVDIMSRFDFEEYSAVELTYCTLQSDMTGKFLPVTNCTHL</sequence>
<reference evidence="2" key="2">
    <citation type="submission" date="2015-01" db="EMBL/GenBank/DDBJ databases">
        <title>Evolutionary Origins and Diversification of the Mycorrhizal Mutualists.</title>
        <authorList>
            <consortium name="DOE Joint Genome Institute"/>
            <consortium name="Mycorrhizal Genomics Consortium"/>
            <person name="Kohler A."/>
            <person name="Kuo A."/>
            <person name="Nagy L.G."/>
            <person name="Floudas D."/>
            <person name="Copeland A."/>
            <person name="Barry K.W."/>
            <person name="Cichocki N."/>
            <person name="Veneault-Fourrey C."/>
            <person name="LaButti K."/>
            <person name="Lindquist E.A."/>
            <person name="Lipzen A."/>
            <person name="Lundell T."/>
            <person name="Morin E."/>
            <person name="Murat C."/>
            <person name="Riley R."/>
            <person name="Ohm R."/>
            <person name="Sun H."/>
            <person name="Tunlid A."/>
            <person name="Henrissat B."/>
            <person name="Grigoriev I.V."/>
            <person name="Hibbett D.S."/>
            <person name="Martin F."/>
        </authorList>
    </citation>
    <scope>NUCLEOTIDE SEQUENCE [LARGE SCALE GENOMIC DNA]</scope>
    <source>
        <strain evidence="2">Ve08.2h10</strain>
    </source>
</reference>
<reference evidence="1 2" key="1">
    <citation type="submission" date="2014-04" db="EMBL/GenBank/DDBJ databases">
        <authorList>
            <consortium name="DOE Joint Genome Institute"/>
            <person name="Kuo A."/>
            <person name="Kohler A."/>
            <person name="Jargeat P."/>
            <person name="Nagy L.G."/>
            <person name="Floudas D."/>
            <person name="Copeland A."/>
            <person name="Barry K.W."/>
            <person name="Cichocki N."/>
            <person name="Veneault-Fourrey C."/>
            <person name="LaButti K."/>
            <person name="Lindquist E.A."/>
            <person name="Lipzen A."/>
            <person name="Lundell T."/>
            <person name="Morin E."/>
            <person name="Murat C."/>
            <person name="Sun H."/>
            <person name="Tunlid A."/>
            <person name="Henrissat B."/>
            <person name="Grigoriev I.V."/>
            <person name="Hibbett D.S."/>
            <person name="Martin F."/>
            <person name="Nordberg H.P."/>
            <person name="Cantor M.N."/>
            <person name="Hua S.X."/>
        </authorList>
    </citation>
    <scope>NUCLEOTIDE SEQUENCE [LARGE SCALE GENOMIC DNA]</scope>
    <source>
        <strain evidence="1 2">Ve08.2h10</strain>
    </source>
</reference>
<dbReference type="AlphaFoldDB" id="A0A0D0E3Q3"/>
<dbReference type="InParanoid" id="A0A0D0E3Q3"/>
<evidence type="ECO:0000313" key="2">
    <source>
        <dbReference type="Proteomes" id="UP000054538"/>
    </source>
</evidence>
<dbReference type="Proteomes" id="UP000054538">
    <property type="component" value="Unassembled WGS sequence"/>
</dbReference>
<gene>
    <name evidence="1" type="ORF">PAXRUDRAFT_615809</name>
</gene>
<name>A0A0D0E3Q3_9AGAM</name>
<dbReference type="HOGENOM" id="CLU_2441529_0_0_1"/>
<proteinExistence type="predicted"/>
<accession>A0A0D0E3Q3</accession>
<dbReference type="EMBL" id="KN825355">
    <property type="protein sequence ID" value="KIK91735.1"/>
    <property type="molecule type" value="Genomic_DNA"/>
</dbReference>
<organism evidence="1 2">
    <name type="scientific">Paxillus rubicundulus Ve08.2h10</name>
    <dbReference type="NCBI Taxonomy" id="930991"/>
    <lineage>
        <taxon>Eukaryota</taxon>
        <taxon>Fungi</taxon>
        <taxon>Dikarya</taxon>
        <taxon>Basidiomycota</taxon>
        <taxon>Agaricomycotina</taxon>
        <taxon>Agaricomycetes</taxon>
        <taxon>Agaricomycetidae</taxon>
        <taxon>Boletales</taxon>
        <taxon>Paxilineae</taxon>
        <taxon>Paxillaceae</taxon>
        <taxon>Paxillus</taxon>
    </lineage>
</organism>